<protein>
    <submittedName>
        <fullName evidence="1">Uncharacterized protein</fullName>
    </submittedName>
</protein>
<comment type="caution">
    <text evidence="1">The sequence shown here is derived from an EMBL/GenBank/DDBJ whole genome shotgun (WGS) entry which is preliminary data.</text>
</comment>
<gene>
    <name evidence="1" type="ORF">SDC9_60634</name>
</gene>
<organism evidence="1">
    <name type="scientific">bioreactor metagenome</name>
    <dbReference type="NCBI Taxonomy" id="1076179"/>
    <lineage>
        <taxon>unclassified sequences</taxon>
        <taxon>metagenomes</taxon>
        <taxon>ecological metagenomes</taxon>
    </lineage>
</organism>
<dbReference type="AlphaFoldDB" id="A0A644XDK8"/>
<accession>A0A644XDK8</accession>
<reference evidence="1" key="1">
    <citation type="submission" date="2019-08" db="EMBL/GenBank/DDBJ databases">
        <authorList>
            <person name="Kucharzyk K."/>
            <person name="Murdoch R.W."/>
            <person name="Higgins S."/>
            <person name="Loffler F."/>
        </authorList>
    </citation>
    <scope>NUCLEOTIDE SEQUENCE</scope>
</reference>
<proteinExistence type="predicted"/>
<sequence>MFSFDYDYEKGAELLFDLDKLIEYHKDGSVNVVQLDRFEEKTFEVNFIKKLGNKYICAISRFGTDVCDLVYLDSTGKLIGEIPDDYKNSEYKELKAQNVKQGDMIFSVVESRAFAFPYRFGSRLMITNPSKDTIMAYKPDDTIPKLAYVIDYGQYAGMKDEFGGNLIKQVSTFTRESKNHLFLTFNFGKYRTSKSSEMLTRVLFDKSTGEAKSLLGRLENDIDGGPSFWPLHVSRDGQMIAIIQAIDFIEAAKECNSAEMKRIAATLTDESNPVIMLVTE</sequence>
<evidence type="ECO:0000313" key="1">
    <source>
        <dbReference type="EMBL" id="MPM14272.1"/>
    </source>
</evidence>
<name>A0A644XDK8_9ZZZZ</name>
<dbReference type="EMBL" id="VSSQ01002252">
    <property type="protein sequence ID" value="MPM14272.1"/>
    <property type="molecule type" value="Genomic_DNA"/>
</dbReference>